<feature type="region of interest" description="Disordered" evidence="2">
    <location>
        <begin position="103"/>
        <end position="122"/>
    </location>
</feature>
<accession>A0A9P5Q9S5</accession>
<gene>
    <name evidence="3" type="ORF">BDP27DRAFT_1413741</name>
</gene>
<dbReference type="Gene3D" id="3.40.50.1000">
    <property type="entry name" value="HAD superfamily/HAD-like"/>
    <property type="match status" value="1"/>
</dbReference>
<name>A0A9P5Q9S5_9AGAR</name>
<feature type="compositionally biased region" description="Polar residues" evidence="2">
    <location>
        <begin position="109"/>
        <end position="119"/>
    </location>
</feature>
<keyword evidence="1" id="KW-0378">Hydrolase</keyword>
<protein>
    <submittedName>
        <fullName evidence="3">HAD-like domain-containing protein</fullName>
    </submittedName>
</protein>
<evidence type="ECO:0000256" key="2">
    <source>
        <dbReference type="SAM" id="MobiDB-lite"/>
    </source>
</evidence>
<sequence>MPRDTPKLTDFKVLVFDVYATLVDWEKGIYENLRPLLSKYPVSSHWSRRQTLEAYQAVELDLQAKNPQLLYCDILAKTHEVMEERLRAASGIPIETSTSNGGPALFDSSGASTSNQSTPAPLADKHVRFGESIKDWPVFPDSSAALHELSKYYKLVVLSNVDRKSFAYTLAELSEGEPSTAEVYSPPNPIQTIGSLTDVGSYKPDLNGFKVALDVIQKDPALNNTPKDQVLWVAQSDVGDLNPASQLGIATVFIDRKDARMGFISGKDPSYTWKFDTLAEMVEAVAKETN</sequence>
<dbReference type="InterPro" id="IPR023214">
    <property type="entry name" value="HAD_sf"/>
</dbReference>
<comment type="caution">
    <text evidence="3">The sequence shown here is derived from an EMBL/GenBank/DDBJ whole genome shotgun (WGS) entry which is preliminary data.</text>
</comment>
<reference evidence="3" key="1">
    <citation type="submission" date="2020-11" db="EMBL/GenBank/DDBJ databases">
        <authorList>
            <consortium name="DOE Joint Genome Institute"/>
            <person name="Ahrendt S."/>
            <person name="Riley R."/>
            <person name="Andreopoulos W."/>
            <person name="Labutti K."/>
            <person name="Pangilinan J."/>
            <person name="Ruiz-Duenas F.J."/>
            <person name="Barrasa J.M."/>
            <person name="Sanchez-Garcia M."/>
            <person name="Camarero S."/>
            <person name="Miyauchi S."/>
            <person name="Serrano A."/>
            <person name="Linde D."/>
            <person name="Babiker R."/>
            <person name="Drula E."/>
            <person name="Ayuso-Fernandez I."/>
            <person name="Pacheco R."/>
            <person name="Padilla G."/>
            <person name="Ferreira P."/>
            <person name="Barriuso J."/>
            <person name="Kellner H."/>
            <person name="Castanera R."/>
            <person name="Alfaro M."/>
            <person name="Ramirez L."/>
            <person name="Pisabarro A.G."/>
            <person name="Kuo A."/>
            <person name="Tritt A."/>
            <person name="Lipzen A."/>
            <person name="He G."/>
            <person name="Yan M."/>
            <person name="Ng V."/>
            <person name="Cullen D."/>
            <person name="Martin F."/>
            <person name="Rosso M.-N."/>
            <person name="Henrissat B."/>
            <person name="Hibbett D."/>
            <person name="Martinez A.T."/>
            <person name="Grigoriev I.V."/>
        </authorList>
    </citation>
    <scope>NUCLEOTIDE SEQUENCE</scope>
    <source>
        <strain evidence="3">AH 40177</strain>
    </source>
</reference>
<dbReference type="SUPFAM" id="SSF56784">
    <property type="entry name" value="HAD-like"/>
    <property type="match status" value="1"/>
</dbReference>
<dbReference type="Gene3D" id="1.10.150.750">
    <property type="match status" value="1"/>
</dbReference>
<evidence type="ECO:0000313" key="4">
    <source>
        <dbReference type="Proteomes" id="UP000772434"/>
    </source>
</evidence>
<dbReference type="PANTHER" id="PTHR43316:SF9">
    <property type="entry name" value="ACID DEHALOGENASE, PUTATIVE (AFU_ORTHOLOGUE AFUA_6G14460)-RELATED"/>
    <property type="match status" value="1"/>
</dbReference>
<dbReference type="GO" id="GO:0016787">
    <property type="term" value="F:hydrolase activity"/>
    <property type="evidence" value="ECO:0007669"/>
    <property type="project" value="UniProtKB-KW"/>
</dbReference>
<dbReference type="EMBL" id="JADNRY010000004">
    <property type="protein sequence ID" value="KAF9077317.1"/>
    <property type="molecule type" value="Genomic_DNA"/>
</dbReference>
<dbReference type="OrthoDB" id="20198at2759"/>
<evidence type="ECO:0000313" key="3">
    <source>
        <dbReference type="EMBL" id="KAF9077317.1"/>
    </source>
</evidence>
<dbReference type="AlphaFoldDB" id="A0A9P5Q9S5"/>
<dbReference type="InterPro" id="IPR036412">
    <property type="entry name" value="HAD-like_sf"/>
</dbReference>
<keyword evidence="4" id="KW-1185">Reference proteome</keyword>
<dbReference type="InterPro" id="IPR051540">
    <property type="entry name" value="S-2-haloacid_dehalogenase"/>
</dbReference>
<evidence type="ECO:0000256" key="1">
    <source>
        <dbReference type="ARBA" id="ARBA00022801"/>
    </source>
</evidence>
<organism evidence="3 4">
    <name type="scientific">Rhodocollybia butyracea</name>
    <dbReference type="NCBI Taxonomy" id="206335"/>
    <lineage>
        <taxon>Eukaryota</taxon>
        <taxon>Fungi</taxon>
        <taxon>Dikarya</taxon>
        <taxon>Basidiomycota</taxon>
        <taxon>Agaricomycotina</taxon>
        <taxon>Agaricomycetes</taxon>
        <taxon>Agaricomycetidae</taxon>
        <taxon>Agaricales</taxon>
        <taxon>Marasmiineae</taxon>
        <taxon>Omphalotaceae</taxon>
        <taxon>Rhodocollybia</taxon>
    </lineage>
</organism>
<proteinExistence type="predicted"/>
<dbReference type="Proteomes" id="UP000772434">
    <property type="component" value="Unassembled WGS sequence"/>
</dbReference>
<dbReference type="PANTHER" id="PTHR43316">
    <property type="entry name" value="HYDROLASE, HALOACID DELAHOGENASE-RELATED"/>
    <property type="match status" value="1"/>
</dbReference>